<sequence>MNKNIARQADDVAPVSAVSTVSAVTAFTVACLVFLLPFLTLITNAGVGLCSFGFLLAAIWCHRQGLPEFRRHLNDIRGVLTAFGAACLFAALAVLLHPDILLRSWEKPSRMLLAATALIAVLACRPSRMALWWGLIGGTVAGACWVGYQRWVLHIDRPGGLMNAITFGDIVLCMGLMCLAGVLDFRGRQRCWPALGVVAGLVGMLATGTRGGWVAIVFAALLFLKYGHYLRGKFAKAAAALIAVLMIGAYFVPQTGMSERLDQGVSDVETYFTGGSAFTNVGVRLELWKGAVLLAARHPWMPSSQQQVKAELGELVAAGTLQPFVLEAEHFHNDVLQALVFGGVPGLLCWFGTLLLPFLFFLRMLHSHESAPHGLVATALAGLLLVLSYFSFGLTEVIFWSVRGAMFYALMLFVLMGLCLNARERT</sequence>
<feature type="transmembrane region" description="Helical" evidence="5">
    <location>
        <begin position="131"/>
        <end position="148"/>
    </location>
</feature>
<feature type="transmembrane region" description="Helical" evidence="5">
    <location>
        <begin position="234"/>
        <end position="252"/>
    </location>
</feature>
<evidence type="ECO:0000256" key="5">
    <source>
        <dbReference type="SAM" id="Phobius"/>
    </source>
</evidence>
<evidence type="ECO:0000256" key="2">
    <source>
        <dbReference type="ARBA" id="ARBA00022692"/>
    </source>
</evidence>
<evidence type="ECO:0000313" key="7">
    <source>
        <dbReference type="EMBL" id="QBE64625.1"/>
    </source>
</evidence>
<feature type="transmembrane region" description="Helical" evidence="5">
    <location>
        <begin position="41"/>
        <end position="62"/>
    </location>
</feature>
<evidence type="ECO:0000256" key="1">
    <source>
        <dbReference type="ARBA" id="ARBA00004141"/>
    </source>
</evidence>
<feature type="transmembrane region" description="Helical" evidence="5">
    <location>
        <begin position="398"/>
        <end position="420"/>
    </location>
</feature>
<dbReference type="PANTHER" id="PTHR37422:SF17">
    <property type="entry name" value="O-ANTIGEN LIGASE"/>
    <property type="match status" value="1"/>
</dbReference>
<dbReference type="PANTHER" id="PTHR37422">
    <property type="entry name" value="TEICHURONIC ACID BIOSYNTHESIS PROTEIN TUAE"/>
    <property type="match status" value="1"/>
</dbReference>
<evidence type="ECO:0000256" key="4">
    <source>
        <dbReference type="ARBA" id="ARBA00023136"/>
    </source>
</evidence>
<evidence type="ECO:0000313" key="8">
    <source>
        <dbReference type="Proteomes" id="UP000290637"/>
    </source>
</evidence>
<dbReference type="GO" id="GO:0016874">
    <property type="term" value="F:ligase activity"/>
    <property type="evidence" value="ECO:0007669"/>
    <property type="project" value="UniProtKB-KW"/>
</dbReference>
<dbReference type="PROSITE" id="PS51257">
    <property type="entry name" value="PROKAR_LIPOPROTEIN"/>
    <property type="match status" value="1"/>
</dbReference>
<evidence type="ECO:0000259" key="6">
    <source>
        <dbReference type="Pfam" id="PF04932"/>
    </source>
</evidence>
<dbReference type="Proteomes" id="UP000290637">
    <property type="component" value="Chromosome"/>
</dbReference>
<dbReference type="EMBL" id="CP035913">
    <property type="protein sequence ID" value="QBE64625.1"/>
    <property type="molecule type" value="Genomic_DNA"/>
</dbReference>
<proteinExistence type="predicted"/>
<dbReference type="InterPro" id="IPR051533">
    <property type="entry name" value="WaaL-like"/>
</dbReference>
<reference evidence="7 8" key="1">
    <citation type="submission" date="2019-02" db="EMBL/GenBank/DDBJ databases">
        <title>Draft Genome Sequences of Six Type Strains of the Genus Massilia.</title>
        <authorList>
            <person name="Miess H."/>
            <person name="Frediansyhah A."/>
            <person name="Gross H."/>
        </authorList>
    </citation>
    <scope>NUCLEOTIDE SEQUENCE [LARGE SCALE GENOMIC DNA]</scope>
    <source>
        <strain evidence="7 8">DSM 17473</strain>
    </source>
</reference>
<feature type="transmembrane region" description="Helical" evidence="5">
    <location>
        <begin position="374"/>
        <end position="392"/>
    </location>
</feature>
<dbReference type="InterPro" id="IPR007016">
    <property type="entry name" value="O-antigen_ligase-rel_domated"/>
</dbReference>
<keyword evidence="2 5" id="KW-0812">Transmembrane</keyword>
<protein>
    <submittedName>
        <fullName evidence="7">O-antigen ligase family protein</fullName>
    </submittedName>
</protein>
<feature type="transmembrane region" description="Helical" evidence="5">
    <location>
        <begin position="160"/>
        <end position="183"/>
    </location>
</feature>
<feature type="transmembrane region" description="Helical" evidence="5">
    <location>
        <begin position="74"/>
        <end position="96"/>
    </location>
</feature>
<feature type="transmembrane region" description="Helical" evidence="5">
    <location>
        <begin position="190"/>
        <end position="206"/>
    </location>
</feature>
<keyword evidence="7" id="KW-0436">Ligase</keyword>
<dbReference type="GO" id="GO:0016020">
    <property type="term" value="C:membrane"/>
    <property type="evidence" value="ECO:0007669"/>
    <property type="project" value="UniProtKB-SubCell"/>
</dbReference>
<accession>A0A4P6L0J3</accession>
<dbReference type="AlphaFoldDB" id="A0A4P6L0J3"/>
<dbReference type="RefSeq" id="WP_130187742.1">
    <property type="nucleotide sequence ID" value="NZ_CP035913.1"/>
</dbReference>
<keyword evidence="3 5" id="KW-1133">Transmembrane helix</keyword>
<keyword evidence="8" id="KW-1185">Reference proteome</keyword>
<feature type="transmembrane region" description="Helical" evidence="5">
    <location>
        <begin position="338"/>
        <end position="362"/>
    </location>
</feature>
<name>A0A4P6L0J3_9BURK</name>
<feature type="transmembrane region" description="Helical" evidence="5">
    <location>
        <begin position="12"/>
        <end position="35"/>
    </location>
</feature>
<gene>
    <name evidence="7" type="ORF">EWM63_17860</name>
</gene>
<evidence type="ECO:0000256" key="3">
    <source>
        <dbReference type="ARBA" id="ARBA00022989"/>
    </source>
</evidence>
<dbReference type="KEGG" id="plue:EWM63_17860"/>
<keyword evidence="4 5" id="KW-0472">Membrane</keyword>
<dbReference type="Pfam" id="PF04932">
    <property type="entry name" value="Wzy_C"/>
    <property type="match status" value="1"/>
</dbReference>
<dbReference type="OrthoDB" id="8576060at2"/>
<organism evidence="7 8">
    <name type="scientific">Pseudoduganella lutea</name>
    <dbReference type="NCBI Taxonomy" id="321985"/>
    <lineage>
        <taxon>Bacteria</taxon>
        <taxon>Pseudomonadati</taxon>
        <taxon>Pseudomonadota</taxon>
        <taxon>Betaproteobacteria</taxon>
        <taxon>Burkholderiales</taxon>
        <taxon>Oxalobacteraceae</taxon>
        <taxon>Telluria group</taxon>
        <taxon>Pseudoduganella</taxon>
    </lineage>
</organism>
<comment type="subcellular location">
    <subcellularLocation>
        <location evidence="1">Membrane</location>
        <topology evidence="1">Multi-pass membrane protein</topology>
    </subcellularLocation>
</comment>
<feature type="domain" description="O-antigen ligase-related" evidence="6">
    <location>
        <begin position="196"/>
        <end position="351"/>
    </location>
</feature>